<dbReference type="PANTHER" id="PTHR31299:SF0">
    <property type="entry name" value="ESTERASE, PUTATIVE (AFU_ORTHOLOGUE AFUA_1G05850)-RELATED"/>
    <property type="match status" value="1"/>
</dbReference>
<proteinExistence type="predicted"/>
<dbReference type="Proteomes" id="UP001597641">
    <property type="component" value="Unassembled WGS sequence"/>
</dbReference>
<dbReference type="Gene3D" id="1.20.1440.30">
    <property type="entry name" value="Biosynthetic Protein domain"/>
    <property type="match status" value="1"/>
</dbReference>
<dbReference type="InterPro" id="IPR014622">
    <property type="entry name" value="UCP036794_erythomycin"/>
</dbReference>
<evidence type="ECO:0000313" key="2">
    <source>
        <dbReference type="Proteomes" id="UP001597641"/>
    </source>
</evidence>
<comment type="caution">
    <text evidence="1">The sequence shown here is derived from an EMBL/GenBank/DDBJ whole genome shotgun (WGS) entry which is preliminary data.</text>
</comment>
<dbReference type="PROSITE" id="PS51257">
    <property type="entry name" value="PROKAR_LIPOPROTEIN"/>
    <property type="match status" value="1"/>
</dbReference>
<dbReference type="Gene3D" id="3.40.1660.10">
    <property type="entry name" value="EreA-like (biosynthetic domain)"/>
    <property type="match status" value="1"/>
</dbReference>
<gene>
    <name evidence="1" type="ORF">ACFS7Z_14115</name>
</gene>
<dbReference type="CDD" id="cd14728">
    <property type="entry name" value="Ere-like"/>
    <property type="match status" value="1"/>
</dbReference>
<dbReference type="Pfam" id="PF05139">
    <property type="entry name" value="Erythro_esteras"/>
    <property type="match status" value="1"/>
</dbReference>
<dbReference type="SUPFAM" id="SSF159501">
    <property type="entry name" value="EreA/ChaN-like"/>
    <property type="match status" value="1"/>
</dbReference>
<keyword evidence="2" id="KW-1185">Reference proteome</keyword>
<dbReference type="RefSeq" id="WP_377485661.1">
    <property type="nucleotide sequence ID" value="NZ_JBHUOX010000010.1"/>
</dbReference>
<protein>
    <submittedName>
        <fullName evidence="1">Erythromycin esterase family protein</fullName>
    </submittedName>
</protein>
<dbReference type="InterPro" id="IPR007815">
    <property type="entry name" value="Emycin_Estase"/>
</dbReference>
<reference evidence="2" key="1">
    <citation type="journal article" date="2019" name="Int. J. Syst. Evol. Microbiol.">
        <title>The Global Catalogue of Microorganisms (GCM) 10K type strain sequencing project: providing services to taxonomists for standard genome sequencing and annotation.</title>
        <authorList>
            <consortium name="The Broad Institute Genomics Platform"/>
            <consortium name="The Broad Institute Genome Sequencing Center for Infectious Disease"/>
            <person name="Wu L."/>
            <person name="Ma J."/>
        </authorList>
    </citation>
    <scope>NUCLEOTIDE SEQUENCE [LARGE SCALE GENOMIC DNA]</scope>
    <source>
        <strain evidence="2">KCTC 23984</strain>
    </source>
</reference>
<evidence type="ECO:0000313" key="1">
    <source>
        <dbReference type="EMBL" id="MFD3001501.1"/>
    </source>
</evidence>
<sequence>MKRIKPLLLLISIFLFSCEKEEQDNTTTNTGELPAEAVHALQTEEDLDVLLNEIGDDQVVLLGEASHGTSEFYTWRAAISRRLIEEKGFDIIAVEGDWTDAYVLNNYIRGNSNATTAEQALLQGFDRWPTWMWANEEIADLAGWLKTYNTGKAADEQVGFYGVDVYGMWESMEEVNAYLQDKDPAAAQAARDAMLCFAPYNQDESAYITATRTSSENCSDELAALLEAVQRQVEAESPGDEATFNALQNVLVAVNAERYYRASAVSNAQSWNIRDQHMIGTVNRLLGQYGPDAKIIVWEHNTHVGDARATTMADAGMVNVGQLARDEHGEENVYIVGFGTYSGTVTAAQSWGSATQTMTVPQAQQNSWEWMLHRQDPKDKIILLNELRQHEKFMKRIGHRAIGVTYNPGAESGNYVPSVLPERYDAFVFIDQTEALHPLQ</sequence>
<dbReference type="EMBL" id="JBHUOX010000010">
    <property type="protein sequence ID" value="MFD3001501.1"/>
    <property type="molecule type" value="Genomic_DNA"/>
</dbReference>
<organism evidence="1 2">
    <name type="scientific">Pontibacter toksunensis</name>
    <dbReference type="NCBI Taxonomy" id="1332631"/>
    <lineage>
        <taxon>Bacteria</taxon>
        <taxon>Pseudomonadati</taxon>
        <taxon>Bacteroidota</taxon>
        <taxon>Cytophagia</taxon>
        <taxon>Cytophagales</taxon>
        <taxon>Hymenobacteraceae</taxon>
        <taxon>Pontibacter</taxon>
    </lineage>
</organism>
<name>A0ABW6BVE2_9BACT</name>
<dbReference type="PIRSF" id="PIRSF036794">
    <property type="entry name" value="UCP_erythr_ester"/>
    <property type="match status" value="1"/>
</dbReference>
<dbReference type="InterPro" id="IPR052036">
    <property type="entry name" value="Hydrolase/PRTase-associated"/>
</dbReference>
<accession>A0ABW6BVE2</accession>
<dbReference type="Gene3D" id="3.30.1870.10">
    <property type="entry name" value="EreA-like, domain 2"/>
    <property type="match status" value="1"/>
</dbReference>
<dbReference type="PANTHER" id="PTHR31299">
    <property type="entry name" value="ESTERASE, PUTATIVE (AFU_ORTHOLOGUE AFUA_1G05850)-RELATED"/>
    <property type="match status" value="1"/>
</dbReference>